<feature type="binding site" evidence="7">
    <location>
        <begin position="79"/>
        <end position="80"/>
    </location>
    <ligand>
        <name>substrate</name>
    </ligand>
</feature>
<dbReference type="EC" id="5.1.1.3" evidence="2 7"/>
<dbReference type="InterPro" id="IPR018187">
    <property type="entry name" value="Asp/Glu_racemase_AS_1"/>
</dbReference>
<evidence type="ECO:0000256" key="5">
    <source>
        <dbReference type="ARBA" id="ARBA00023235"/>
    </source>
</evidence>
<evidence type="ECO:0000256" key="1">
    <source>
        <dbReference type="ARBA" id="ARBA00001602"/>
    </source>
</evidence>
<dbReference type="InterPro" id="IPR001920">
    <property type="entry name" value="Asp/Glu_race"/>
</dbReference>
<dbReference type="PROSITE" id="PS00924">
    <property type="entry name" value="ASP_GLU_RACEMASE_2"/>
    <property type="match status" value="1"/>
</dbReference>
<proteinExistence type="inferred from homology"/>
<keyword evidence="9" id="KW-1185">Reference proteome</keyword>
<evidence type="ECO:0000256" key="4">
    <source>
        <dbReference type="ARBA" id="ARBA00022984"/>
    </source>
</evidence>
<feature type="active site" description="Proton donor/acceptor" evidence="7">
    <location>
        <position position="189"/>
    </location>
</feature>
<comment type="caution">
    <text evidence="8">The sequence shown here is derived from an EMBL/GenBank/DDBJ whole genome shotgun (WGS) entry which is preliminary data.</text>
</comment>
<keyword evidence="5 7" id="KW-0413">Isomerase</keyword>
<evidence type="ECO:0000256" key="2">
    <source>
        <dbReference type="ARBA" id="ARBA00013090"/>
    </source>
</evidence>
<accession>A0ABT9XDB2</accession>
<dbReference type="Gene3D" id="3.40.50.1860">
    <property type="match status" value="2"/>
</dbReference>
<dbReference type="InterPro" id="IPR015942">
    <property type="entry name" value="Asp/Glu/hydantoin_racemase"/>
</dbReference>
<comment type="pathway">
    <text evidence="7">Cell wall biogenesis; peptidoglycan biosynthesis.</text>
</comment>
<comment type="similarity">
    <text evidence="7">Belongs to the aspartate/glutamate racemases family.</text>
</comment>
<dbReference type="SUPFAM" id="SSF53681">
    <property type="entry name" value="Aspartate/glutamate racemase"/>
    <property type="match status" value="2"/>
</dbReference>
<dbReference type="InterPro" id="IPR004391">
    <property type="entry name" value="Glu_race"/>
</dbReference>
<feature type="binding site" evidence="7">
    <location>
        <begin position="15"/>
        <end position="16"/>
    </location>
    <ligand>
        <name>substrate</name>
    </ligand>
</feature>
<protein>
    <recommendedName>
        <fullName evidence="2 7">Glutamate racemase</fullName>
        <ecNumber evidence="2 7">5.1.1.3</ecNumber>
    </recommendedName>
</protein>
<feature type="active site" description="Proton donor/acceptor" evidence="7">
    <location>
        <position position="78"/>
    </location>
</feature>
<sequence length="285" mass="30867">MQNSQGDDRPIGVFDSGVGGLTVVSAIRDLLPDEEIYYFGDTARCPYGDREPEEVRTFSREVLDYLYDLDVKMFVVACNTATATALPLLKQRYDIPVLGVIEPGARAAVLATRTERIGVIGTAVTIASGAYETAIHAIAPQAKVFSAACPRFVPLVERGVVAGAAVQAIIEDSLHDLLGQDIDTLILGCTHYPLLSDAIARVVGPSVRLISSAHETARQVQRELNQLGALRNAERGPVHHRFFTSGDGSRMRHALHQWLNESPKTVDVTSVQQPLSVLVKGGRMV</sequence>
<dbReference type="GO" id="GO:0008881">
    <property type="term" value="F:glutamate racemase activity"/>
    <property type="evidence" value="ECO:0007669"/>
    <property type="project" value="UniProtKB-EC"/>
</dbReference>
<keyword evidence="3 7" id="KW-0133">Cell shape</keyword>
<dbReference type="InterPro" id="IPR033134">
    <property type="entry name" value="Asp/Glu_racemase_AS_2"/>
</dbReference>
<evidence type="ECO:0000256" key="3">
    <source>
        <dbReference type="ARBA" id="ARBA00022960"/>
    </source>
</evidence>
<name>A0ABT9XDB2_9BACL</name>
<feature type="binding site" evidence="7">
    <location>
        <begin position="190"/>
        <end position="191"/>
    </location>
    <ligand>
        <name>substrate</name>
    </ligand>
</feature>
<dbReference type="RefSeq" id="WP_274455686.1">
    <property type="nucleotide sequence ID" value="NZ_CP067097.1"/>
</dbReference>
<dbReference type="EMBL" id="JAUSTP010000001">
    <property type="protein sequence ID" value="MDQ0188278.1"/>
    <property type="molecule type" value="Genomic_DNA"/>
</dbReference>
<keyword evidence="6 7" id="KW-0961">Cell wall biogenesis/degradation</keyword>
<dbReference type="Proteomes" id="UP001232973">
    <property type="component" value="Unassembled WGS sequence"/>
</dbReference>
<keyword evidence="4 7" id="KW-0573">Peptidoglycan synthesis</keyword>
<dbReference type="HAMAP" id="MF_00258">
    <property type="entry name" value="Glu_racemase"/>
    <property type="match status" value="1"/>
</dbReference>
<reference evidence="8 9" key="1">
    <citation type="submission" date="2023-07" db="EMBL/GenBank/DDBJ databases">
        <title>Genomic Encyclopedia of Type Strains, Phase IV (KMG-IV): sequencing the most valuable type-strain genomes for metagenomic binning, comparative biology and taxonomic classification.</title>
        <authorList>
            <person name="Goeker M."/>
        </authorList>
    </citation>
    <scope>NUCLEOTIDE SEQUENCE [LARGE SCALE GENOMIC DNA]</scope>
    <source>
        <strain evidence="8 9">DSM 4006</strain>
    </source>
</reference>
<dbReference type="PROSITE" id="PS00923">
    <property type="entry name" value="ASP_GLU_RACEMASE_1"/>
    <property type="match status" value="1"/>
</dbReference>
<dbReference type="PANTHER" id="PTHR21198">
    <property type="entry name" value="GLUTAMATE RACEMASE"/>
    <property type="match status" value="1"/>
</dbReference>
<evidence type="ECO:0000256" key="6">
    <source>
        <dbReference type="ARBA" id="ARBA00023316"/>
    </source>
</evidence>
<gene>
    <name evidence="7" type="primary">murI</name>
    <name evidence="8" type="ORF">J2S03_000082</name>
</gene>
<evidence type="ECO:0000256" key="7">
    <source>
        <dbReference type="HAMAP-Rule" id="MF_00258"/>
    </source>
</evidence>
<evidence type="ECO:0000313" key="9">
    <source>
        <dbReference type="Proteomes" id="UP001232973"/>
    </source>
</evidence>
<organism evidence="8 9">
    <name type="scientific">Alicyclobacillus cycloheptanicus</name>
    <dbReference type="NCBI Taxonomy" id="1457"/>
    <lineage>
        <taxon>Bacteria</taxon>
        <taxon>Bacillati</taxon>
        <taxon>Bacillota</taxon>
        <taxon>Bacilli</taxon>
        <taxon>Bacillales</taxon>
        <taxon>Alicyclobacillaceae</taxon>
        <taxon>Alicyclobacillus</taxon>
    </lineage>
</organism>
<dbReference type="PANTHER" id="PTHR21198:SF2">
    <property type="entry name" value="GLUTAMATE RACEMASE"/>
    <property type="match status" value="1"/>
</dbReference>
<feature type="binding site" evidence="7">
    <location>
        <begin position="47"/>
        <end position="48"/>
    </location>
    <ligand>
        <name>substrate</name>
    </ligand>
</feature>
<comment type="catalytic activity">
    <reaction evidence="1 7">
        <text>L-glutamate = D-glutamate</text>
        <dbReference type="Rhea" id="RHEA:12813"/>
        <dbReference type="ChEBI" id="CHEBI:29985"/>
        <dbReference type="ChEBI" id="CHEBI:29986"/>
        <dbReference type="EC" id="5.1.1.3"/>
    </reaction>
</comment>
<dbReference type="Pfam" id="PF01177">
    <property type="entry name" value="Asp_Glu_race"/>
    <property type="match status" value="1"/>
</dbReference>
<dbReference type="NCBIfam" id="TIGR00067">
    <property type="entry name" value="glut_race"/>
    <property type="match status" value="1"/>
</dbReference>
<evidence type="ECO:0000313" key="8">
    <source>
        <dbReference type="EMBL" id="MDQ0188278.1"/>
    </source>
</evidence>
<comment type="function">
    <text evidence="7">Provides the (R)-glutamate required for cell wall biosynthesis.</text>
</comment>